<dbReference type="EMBL" id="CAMAPF010000145">
    <property type="protein sequence ID" value="CAH9107783.1"/>
    <property type="molecule type" value="Genomic_DNA"/>
</dbReference>
<proteinExistence type="predicted"/>
<keyword evidence="3" id="KW-1185">Reference proteome</keyword>
<keyword evidence="1" id="KW-0732">Signal</keyword>
<sequence length="107" mass="11585">MAFILLSLLTLQRIVENSSHMKRGKGDNSLTPEDNDLKMPMIFVVLGKGGSEGAMAFGGANNVPMLLTYHLLVHDHLLLISSLQLINSSKKALLVLGSSLRLIISSK</sequence>
<dbReference type="InterPro" id="IPR001095">
    <property type="entry name" value="Acetyl_CoA_COase_a_su"/>
</dbReference>
<accession>A0AAV0DUL1</accession>
<evidence type="ECO:0000313" key="3">
    <source>
        <dbReference type="Proteomes" id="UP001152523"/>
    </source>
</evidence>
<reference evidence="2" key="1">
    <citation type="submission" date="2022-07" db="EMBL/GenBank/DDBJ databases">
        <authorList>
            <person name="Macas J."/>
            <person name="Novak P."/>
            <person name="Neumann P."/>
        </authorList>
    </citation>
    <scope>NUCLEOTIDE SEQUENCE</scope>
</reference>
<dbReference type="GO" id="GO:0016743">
    <property type="term" value="F:carboxyl- or carbamoyltransferase activity"/>
    <property type="evidence" value="ECO:0007669"/>
    <property type="project" value="InterPro"/>
</dbReference>
<comment type="caution">
    <text evidence="2">The sequence shown here is derived from an EMBL/GenBank/DDBJ whole genome shotgun (WGS) entry which is preliminary data.</text>
</comment>
<dbReference type="Pfam" id="PF03255">
    <property type="entry name" value="ACCA"/>
    <property type="match status" value="1"/>
</dbReference>
<name>A0AAV0DUL1_9ASTE</name>
<evidence type="ECO:0000313" key="2">
    <source>
        <dbReference type="EMBL" id="CAH9107783.1"/>
    </source>
</evidence>
<organism evidence="2 3">
    <name type="scientific">Cuscuta epithymum</name>
    <dbReference type="NCBI Taxonomy" id="186058"/>
    <lineage>
        <taxon>Eukaryota</taxon>
        <taxon>Viridiplantae</taxon>
        <taxon>Streptophyta</taxon>
        <taxon>Embryophyta</taxon>
        <taxon>Tracheophyta</taxon>
        <taxon>Spermatophyta</taxon>
        <taxon>Magnoliopsida</taxon>
        <taxon>eudicotyledons</taxon>
        <taxon>Gunneridae</taxon>
        <taxon>Pentapetalae</taxon>
        <taxon>asterids</taxon>
        <taxon>lamiids</taxon>
        <taxon>Solanales</taxon>
        <taxon>Convolvulaceae</taxon>
        <taxon>Cuscuteae</taxon>
        <taxon>Cuscuta</taxon>
        <taxon>Cuscuta subgen. Cuscuta</taxon>
    </lineage>
</organism>
<feature type="signal peptide" evidence="1">
    <location>
        <begin position="1"/>
        <end position="17"/>
    </location>
</feature>
<protein>
    <submittedName>
        <fullName evidence="2">Uncharacterized protein</fullName>
    </submittedName>
</protein>
<dbReference type="GO" id="GO:0006633">
    <property type="term" value="P:fatty acid biosynthetic process"/>
    <property type="evidence" value="ECO:0007669"/>
    <property type="project" value="InterPro"/>
</dbReference>
<feature type="chain" id="PRO_5043494051" evidence="1">
    <location>
        <begin position="18"/>
        <end position="107"/>
    </location>
</feature>
<evidence type="ECO:0000256" key="1">
    <source>
        <dbReference type="SAM" id="SignalP"/>
    </source>
</evidence>
<dbReference type="GO" id="GO:0009317">
    <property type="term" value="C:acetyl-CoA carboxylase complex"/>
    <property type="evidence" value="ECO:0007669"/>
    <property type="project" value="InterPro"/>
</dbReference>
<dbReference type="GO" id="GO:0003989">
    <property type="term" value="F:acetyl-CoA carboxylase activity"/>
    <property type="evidence" value="ECO:0007669"/>
    <property type="project" value="InterPro"/>
</dbReference>
<dbReference type="AlphaFoldDB" id="A0AAV0DUL1"/>
<dbReference type="Proteomes" id="UP001152523">
    <property type="component" value="Unassembled WGS sequence"/>
</dbReference>
<gene>
    <name evidence="2" type="ORF">CEPIT_LOCUS18121</name>
</gene>